<dbReference type="PANTHER" id="PTHR45661:SF3">
    <property type="entry name" value="IG-LIKE DOMAIN-CONTAINING PROTEIN"/>
    <property type="match status" value="1"/>
</dbReference>
<dbReference type="RefSeq" id="WP_002683082.1">
    <property type="nucleotide sequence ID" value="NZ_CM001795.1"/>
</dbReference>
<name>A0A0E2E8C6_TREDN</name>
<gene>
    <name evidence="2" type="ORF">HMPREF9726_00436</name>
</gene>
<dbReference type="PANTHER" id="PTHR45661">
    <property type="entry name" value="SURFACE ANTIGEN"/>
    <property type="match status" value="1"/>
</dbReference>
<dbReference type="Pfam" id="PF13306">
    <property type="entry name" value="LRR_5"/>
    <property type="match status" value="1"/>
</dbReference>
<keyword evidence="1" id="KW-0175">Coiled coil</keyword>
<dbReference type="SUPFAM" id="SSF52058">
    <property type="entry name" value="L domain-like"/>
    <property type="match status" value="1"/>
</dbReference>
<sequence>MKRKFILGLLSLTIVIFFANCMLFDEERIAEKKFEENVNKIEKENIAKLEEAIEKRDIYNYISIYEKLVKKSSFYRRDSLYGPSPDIIASMNIVKIEKYKNIYAQCVAMLEEVKQQEAKNQALDYKLEEYIASKNYSAYIKEFDEIEKDAKTNPRFAYINNQYSESQLKDAEKKKERAIKVLKIEKYKTIYDEYKKLEERDYFIRQIKGTYINELESCINSDEYFKYIAKFSNLLKKMKKFNIEVELIDKKYQKYYIDIVNHFVNKIAVNRLEFKLNEKKDGYIVTGFKQHNYYPTNLYDEAVEDDRMSGRKNDIPFSFRNEIVYPYPILHGLHIVIPAAYKNLPVTEIGEKAFSDPHTHLYIDRDGILQNGGFTPGAVPLKLVILPHTIRKIDSYGFIAIKVAVLPKDITVGEAYLKNDFVFGLPAATEYIGDFAMYNNSLDNLPSSLKYTGKNVFRGCSFKNFTIPKTLTKISEYLFINANISSEVIIPSSVKLIKTAAFTGSTIPSIVFSDENIKFEGGYTLSHCESLKSITLPKNIKYIPESFCRNCTALTEIKNLPESGKIQFGENAFAGCRSLPQAVREKLISLGYKDGFFSID</sequence>
<evidence type="ECO:0000313" key="2">
    <source>
        <dbReference type="EMBL" id="EMB36244.1"/>
    </source>
</evidence>
<dbReference type="InterPro" id="IPR053139">
    <property type="entry name" value="Surface_bspA-like"/>
</dbReference>
<protein>
    <recommendedName>
        <fullName evidence="3">Leucine-rich repeat domain-containing protein</fullName>
    </recommendedName>
</protein>
<evidence type="ECO:0000256" key="1">
    <source>
        <dbReference type="SAM" id="Coils"/>
    </source>
</evidence>
<dbReference type="EMBL" id="AGDV01000001">
    <property type="protein sequence ID" value="EMB36244.1"/>
    <property type="molecule type" value="Genomic_DNA"/>
</dbReference>
<dbReference type="Gene3D" id="3.80.10.10">
    <property type="entry name" value="Ribonuclease Inhibitor"/>
    <property type="match status" value="1"/>
</dbReference>
<dbReference type="Proteomes" id="UP000011705">
    <property type="component" value="Chromosome"/>
</dbReference>
<dbReference type="HOGENOM" id="CLU_454868_0_0_12"/>
<dbReference type="InterPro" id="IPR032675">
    <property type="entry name" value="LRR_dom_sf"/>
</dbReference>
<proteinExistence type="predicted"/>
<evidence type="ECO:0008006" key="3">
    <source>
        <dbReference type="Google" id="ProtNLM"/>
    </source>
</evidence>
<feature type="coiled-coil region" evidence="1">
    <location>
        <begin position="24"/>
        <end position="52"/>
    </location>
</feature>
<dbReference type="AlphaFoldDB" id="A0A0E2E8C6"/>
<dbReference type="InterPro" id="IPR026906">
    <property type="entry name" value="LRR_5"/>
</dbReference>
<comment type="caution">
    <text evidence="2">The sequence shown here is derived from an EMBL/GenBank/DDBJ whole genome shotgun (WGS) entry which is preliminary data.</text>
</comment>
<reference evidence="2" key="1">
    <citation type="submission" date="2012-01" db="EMBL/GenBank/DDBJ databases">
        <title>The Genome Sequence of Treponema denticola H-22.</title>
        <authorList>
            <consortium name="The Broad Institute Genome Sequencing Platform"/>
            <person name="Earl A."/>
            <person name="Ward D."/>
            <person name="Feldgarden M."/>
            <person name="Gevers D."/>
            <person name="Blanton J.M."/>
            <person name="Fenno C.J."/>
            <person name="Baranova O.V."/>
            <person name="Mathney J."/>
            <person name="Dewhirst F.E."/>
            <person name="Izard J."/>
            <person name="Young S.K."/>
            <person name="Zeng Q."/>
            <person name="Gargeya S."/>
            <person name="Fitzgerald M."/>
            <person name="Haas B."/>
            <person name="Abouelleil A."/>
            <person name="Alvarado L."/>
            <person name="Arachchi H.M."/>
            <person name="Berlin A."/>
            <person name="Chapman S.B."/>
            <person name="Gearin G."/>
            <person name="Goldberg J."/>
            <person name="Griggs A."/>
            <person name="Gujja S."/>
            <person name="Hansen M."/>
            <person name="Heiman D."/>
            <person name="Howarth C."/>
            <person name="Larimer J."/>
            <person name="Lui A."/>
            <person name="MacDonald P.J.P."/>
            <person name="McCowen C."/>
            <person name="Montmayeur A."/>
            <person name="Murphy C."/>
            <person name="Neiman D."/>
            <person name="Pearson M."/>
            <person name="Priest M."/>
            <person name="Roberts A."/>
            <person name="Saif S."/>
            <person name="Shea T."/>
            <person name="Sisk P."/>
            <person name="Stolte C."/>
            <person name="Sykes S."/>
            <person name="Wortman J."/>
            <person name="Nusbaum C."/>
            <person name="Birren B."/>
        </authorList>
    </citation>
    <scope>NUCLEOTIDE SEQUENCE [LARGE SCALE GENOMIC DNA]</scope>
    <source>
        <strain evidence="2">H-22</strain>
    </source>
</reference>
<dbReference type="PATRIC" id="fig|999432.5.peg.450"/>
<accession>A0A0E2E8C6</accession>
<organism evidence="2">
    <name type="scientific">Treponema denticola H-22</name>
    <dbReference type="NCBI Taxonomy" id="999432"/>
    <lineage>
        <taxon>Bacteria</taxon>
        <taxon>Pseudomonadati</taxon>
        <taxon>Spirochaetota</taxon>
        <taxon>Spirochaetia</taxon>
        <taxon>Spirochaetales</taxon>
        <taxon>Treponemataceae</taxon>
        <taxon>Treponema</taxon>
    </lineage>
</organism>